<gene>
    <name evidence="2" type="ORF">GEV33_013737</name>
</gene>
<feature type="region of interest" description="Disordered" evidence="1">
    <location>
        <begin position="68"/>
        <end position="88"/>
    </location>
</feature>
<protein>
    <submittedName>
        <fullName evidence="2">Uncharacterized protein</fullName>
    </submittedName>
</protein>
<reference evidence="2" key="2">
    <citation type="submission" date="2021-08" db="EMBL/GenBank/DDBJ databases">
        <authorList>
            <person name="Eriksson T."/>
        </authorList>
    </citation>
    <scope>NUCLEOTIDE SEQUENCE</scope>
    <source>
        <strain evidence="2">Stoneville</strain>
        <tissue evidence="2">Whole head</tissue>
    </source>
</reference>
<accession>A0A8J6H6P2</accession>
<evidence type="ECO:0000256" key="1">
    <source>
        <dbReference type="SAM" id="MobiDB-lite"/>
    </source>
</evidence>
<evidence type="ECO:0000313" key="2">
    <source>
        <dbReference type="EMBL" id="KAH0809053.1"/>
    </source>
</evidence>
<sequence>MSSALLARALITYSAIKTDDEDRFEEATKAAKTKPSVTKGCRKLTVQSSVQNRNRHCGEMRRICAKRGQDGQRLPARTGTGSSRKNIPAAKPHGEEIVHPYCLSTQPLLKRQSRPRQHFHQLHSVSAKPGSLLFSSSDEFANFASTYSPEHRNSGSHGTHARSISCSKNVRLDEQNATTVMRVVEREGLGNDERSKECSQGTSSTIVIYEPSARRHERTSDAGASASFARLCKFEVFRLLCLKSLQIRAVVAPPVDVISTTTFLIVQILPNDLGSWFWHPHSYFPLLVKFFRSKTLNFLKKRSFRNLGVASPDPLFLQVSVRPDHILKRAIASQECSAGYSPCAVRRRVGGEGPLGIAASGLAAPRRRRRFPRRKHHQFEGLIPARRESVRARHPNTDLSQTGPTPSGTTIPRHR</sequence>
<name>A0A8J6H6P2_TENMO</name>
<feature type="region of interest" description="Disordered" evidence="1">
    <location>
        <begin position="385"/>
        <end position="415"/>
    </location>
</feature>
<keyword evidence="3" id="KW-1185">Reference proteome</keyword>
<proteinExistence type="predicted"/>
<dbReference type="EMBL" id="JABDTM020028368">
    <property type="protein sequence ID" value="KAH0809053.1"/>
    <property type="molecule type" value="Genomic_DNA"/>
</dbReference>
<organism evidence="2 3">
    <name type="scientific">Tenebrio molitor</name>
    <name type="common">Yellow mealworm beetle</name>
    <dbReference type="NCBI Taxonomy" id="7067"/>
    <lineage>
        <taxon>Eukaryota</taxon>
        <taxon>Metazoa</taxon>
        <taxon>Ecdysozoa</taxon>
        <taxon>Arthropoda</taxon>
        <taxon>Hexapoda</taxon>
        <taxon>Insecta</taxon>
        <taxon>Pterygota</taxon>
        <taxon>Neoptera</taxon>
        <taxon>Endopterygota</taxon>
        <taxon>Coleoptera</taxon>
        <taxon>Polyphaga</taxon>
        <taxon>Cucujiformia</taxon>
        <taxon>Tenebrionidae</taxon>
        <taxon>Tenebrio</taxon>
    </lineage>
</organism>
<dbReference type="AlphaFoldDB" id="A0A8J6H6P2"/>
<comment type="caution">
    <text evidence="2">The sequence shown here is derived from an EMBL/GenBank/DDBJ whole genome shotgun (WGS) entry which is preliminary data.</text>
</comment>
<dbReference type="Proteomes" id="UP000719412">
    <property type="component" value="Unassembled WGS sequence"/>
</dbReference>
<evidence type="ECO:0000313" key="3">
    <source>
        <dbReference type="Proteomes" id="UP000719412"/>
    </source>
</evidence>
<reference evidence="2" key="1">
    <citation type="journal article" date="2020" name="J Insects Food Feed">
        <title>The yellow mealworm (Tenebrio molitor) genome: a resource for the emerging insects as food and feed industry.</title>
        <authorList>
            <person name="Eriksson T."/>
            <person name="Andere A."/>
            <person name="Kelstrup H."/>
            <person name="Emery V."/>
            <person name="Picard C."/>
        </authorList>
    </citation>
    <scope>NUCLEOTIDE SEQUENCE</scope>
    <source>
        <strain evidence="2">Stoneville</strain>
        <tissue evidence="2">Whole head</tissue>
    </source>
</reference>
<feature type="compositionally biased region" description="Polar residues" evidence="1">
    <location>
        <begin position="397"/>
        <end position="415"/>
    </location>
</feature>